<dbReference type="CDD" id="cd19757">
    <property type="entry name" value="Bbox1"/>
    <property type="match status" value="1"/>
</dbReference>
<evidence type="ECO:0000256" key="1">
    <source>
        <dbReference type="PROSITE-ProRule" id="PRU00024"/>
    </source>
</evidence>
<evidence type="ECO:0000313" key="3">
    <source>
        <dbReference type="EMBL" id="CAG2227828.1"/>
    </source>
</evidence>
<feature type="domain" description="B box-type" evidence="2">
    <location>
        <begin position="4"/>
        <end position="50"/>
    </location>
</feature>
<dbReference type="PANTHER" id="PTHR25462">
    <property type="entry name" value="BONUS, ISOFORM C-RELATED"/>
    <property type="match status" value="1"/>
</dbReference>
<keyword evidence="1" id="KW-0863">Zinc-finger</keyword>
<dbReference type="CDD" id="cd19776">
    <property type="entry name" value="Bbox2_TRIM25_C-IV"/>
    <property type="match status" value="1"/>
</dbReference>
<dbReference type="SUPFAM" id="SSF101898">
    <property type="entry name" value="NHL repeat"/>
    <property type="match status" value="1"/>
</dbReference>
<sequence length="573" mass="64956">MASSAKHICTFCNESGISKAAVTWCIECEIFFCRECEKPHRRSTHNTMPSQDYDELPKFVQEISSKCKDHKRTFELYCSSHDCPCCVQCVTNKHQKCQDMKPLLDFIKDVKVSESVRIYKQDLKDVNENLVKAIDYLNTRISTINTQKTEALEQIRFTRRSIDDYLNKIEQTILDDLDSKHSELKLNMGSFVKQMEQRLVKIEQIQSEYTKMTQYATNLQTYVALGEIAKTTSEAATYITGLKESGNLFSEKNLELNISPSIQSIEKDVKSFGDITINTNSSTLLIKTGRKNEALCIPKMDLIKTSRLKRLTIPKNMTFLDIRACLILPDGRVVILDYNKKQLLLFKNDGFFIRAVVTFEGDPFDACLVEKNTVAVLLGSANQTALVDVEKNTIFQRIELSHYSYGIASDGKNLIISSDGKNLGMSCESYQITKVNLHDMSQIILDGVKELNYIALFQGNIYGTNSSENTVCCYESTGKHVWTFKHQHIVKPGGLSLDNNGFVYLASQKNDSIVIVSPDGKTCKTILSEANGIKSPWAIDINRETRMMVVSSYISDDESNVFYEYDTAFVYKI</sequence>
<keyword evidence="1" id="KW-0479">Metal-binding</keyword>
<dbReference type="AlphaFoldDB" id="A0A8S3T2B5"/>
<dbReference type="PROSITE" id="PS50119">
    <property type="entry name" value="ZF_BBOX"/>
    <property type="match status" value="1"/>
</dbReference>
<name>A0A8S3T2B5_MYTED</name>
<evidence type="ECO:0000313" key="4">
    <source>
        <dbReference type="Proteomes" id="UP000683360"/>
    </source>
</evidence>
<dbReference type="Gene3D" id="2.120.10.30">
    <property type="entry name" value="TolB, C-terminal domain"/>
    <property type="match status" value="1"/>
</dbReference>
<protein>
    <recommendedName>
        <fullName evidence="2">B box-type domain-containing protein</fullName>
    </recommendedName>
</protein>
<dbReference type="InterPro" id="IPR000315">
    <property type="entry name" value="Znf_B-box"/>
</dbReference>
<evidence type="ECO:0000259" key="2">
    <source>
        <dbReference type="PROSITE" id="PS50119"/>
    </source>
</evidence>
<proteinExistence type="predicted"/>
<organism evidence="3 4">
    <name type="scientific">Mytilus edulis</name>
    <name type="common">Blue mussel</name>
    <dbReference type="NCBI Taxonomy" id="6550"/>
    <lineage>
        <taxon>Eukaryota</taxon>
        <taxon>Metazoa</taxon>
        <taxon>Spiralia</taxon>
        <taxon>Lophotrochozoa</taxon>
        <taxon>Mollusca</taxon>
        <taxon>Bivalvia</taxon>
        <taxon>Autobranchia</taxon>
        <taxon>Pteriomorphia</taxon>
        <taxon>Mytilida</taxon>
        <taxon>Mytiloidea</taxon>
        <taxon>Mytilidae</taxon>
        <taxon>Mytilinae</taxon>
        <taxon>Mytilus</taxon>
    </lineage>
</organism>
<keyword evidence="1" id="KW-0862">Zinc</keyword>
<comment type="caution">
    <text evidence="3">The sequence shown here is derived from an EMBL/GenBank/DDBJ whole genome shotgun (WGS) entry which is preliminary data.</text>
</comment>
<accession>A0A8S3T2B5</accession>
<dbReference type="InterPro" id="IPR011042">
    <property type="entry name" value="6-blade_b-propeller_TolB-like"/>
</dbReference>
<dbReference type="GO" id="GO:0008270">
    <property type="term" value="F:zinc ion binding"/>
    <property type="evidence" value="ECO:0007669"/>
    <property type="project" value="UniProtKB-KW"/>
</dbReference>
<dbReference type="Gene3D" id="3.30.160.60">
    <property type="entry name" value="Classic Zinc Finger"/>
    <property type="match status" value="1"/>
</dbReference>
<dbReference type="PANTHER" id="PTHR25462:SF296">
    <property type="entry name" value="MEIOTIC P26, ISOFORM F"/>
    <property type="match status" value="1"/>
</dbReference>
<dbReference type="OrthoDB" id="6105136at2759"/>
<reference evidence="3" key="1">
    <citation type="submission" date="2021-03" db="EMBL/GenBank/DDBJ databases">
        <authorList>
            <person name="Bekaert M."/>
        </authorList>
    </citation>
    <scope>NUCLEOTIDE SEQUENCE</scope>
</reference>
<dbReference type="InterPro" id="IPR047153">
    <property type="entry name" value="TRIM45/56/19-like"/>
</dbReference>
<gene>
    <name evidence="3" type="ORF">MEDL_40815</name>
</gene>
<dbReference type="Proteomes" id="UP000683360">
    <property type="component" value="Unassembled WGS sequence"/>
</dbReference>
<dbReference type="EMBL" id="CAJPWZ010001978">
    <property type="protein sequence ID" value="CAG2227828.1"/>
    <property type="molecule type" value="Genomic_DNA"/>
</dbReference>
<keyword evidence="4" id="KW-1185">Reference proteome</keyword>